<comment type="caution">
    <text evidence="8">The sequence shown here is derived from an EMBL/GenBank/DDBJ whole genome shotgun (WGS) entry which is preliminary data.</text>
</comment>
<gene>
    <name evidence="8" type="ORF">AWU65_02125</name>
</gene>
<dbReference type="PANTHER" id="PTHR34820:SF4">
    <property type="entry name" value="INNER MEMBRANE PROTEIN YEBZ"/>
    <property type="match status" value="1"/>
</dbReference>
<reference evidence="8" key="1">
    <citation type="journal article" date="2016" name="Genome Announc.">
        <title>Draft genomes of two strains of Paenibacillus glucanolyticus with capability to degrade lignocellulose.</title>
        <authorList>
            <person name="Mathews S.L."/>
            <person name="Pawlak J."/>
            <person name="Grunden A.M."/>
        </authorList>
    </citation>
    <scope>NUCLEOTIDE SEQUENCE [LARGE SCALE GENOMIC DNA]</scope>
    <source>
        <strain evidence="8">SLM1</strain>
    </source>
</reference>
<dbReference type="RefSeq" id="WP_051449141.1">
    <property type="nucleotide sequence ID" value="NZ_JBCMWP010000019.1"/>
</dbReference>
<evidence type="ECO:0000313" key="9">
    <source>
        <dbReference type="Proteomes" id="UP000076796"/>
    </source>
</evidence>
<dbReference type="FunFam" id="2.60.40.1220:FF:000011">
    <property type="entry name" value="Copper resistance protein CopC"/>
    <property type="match status" value="1"/>
</dbReference>
<feature type="domain" description="CopC" evidence="7">
    <location>
        <begin position="28"/>
        <end position="122"/>
    </location>
</feature>
<name>A0A163G9N1_9BACL</name>
<keyword evidence="4" id="KW-0186">Copper</keyword>
<dbReference type="PANTHER" id="PTHR34820">
    <property type="entry name" value="INNER MEMBRANE PROTEIN YEBZ"/>
    <property type="match status" value="1"/>
</dbReference>
<feature type="region of interest" description="Disordered" evidence="5">
    <location>
        <begin position="130"/>
        <end position="171"/>
    </location>
</feature>
<dbReference type="InterPro" id="IPR032694">
    <property type="entry name" value="CopC/D"/>
</dbReference>
<evidence type="ECO:0000256" key="5">
    <source>
        <dbReference type="SAM" id="MobiDB-lite"/>
    </source>
</evidence>
<evidence type="ECO:0000313" key="8">
    <source>
        <dbReference type="EMBL" id="KZS44810.1"/>
    </source>
</evidence>
<evidence type="ECO:0000259" key="7">
    <source>
        <dbReference type="Pfam" id="PF04234"/>
    </source>
</evidence>
<dbReference type="GO" id="GO:0005507">
    <property type="term" value="F:copper ion binding"/>
    <property type="evidence" value="ECO:0007669"/>
    <property type="project" value="InterPro"/>
</dbReference>
<dbReference type="GO" id="GO:0030313">
    <property type="term" value="C:cell envelope"/>
    <property type="evidence" value="ECO:0007669"/>
    <property type="project" value="UniProtKB-SubCell"/>
</dbReference>
<dbReference type="OrthoDB" id="2353937at2"/>
<dbReference type="GO" id="GO:0005886">
    <property type="term" value="C:plasma membrane"/>
    <property type="evidence" value="ECO:0007669"/>
    <property type="project" value="TreeGrafter"/>
</dbReference>
<proteinExistence type="predicted"/>
<evidence type="ECO:0000256" key="1">
    <source>
        <dbReference type="ARBA" id="ARBA00004196"/>
    </source>
</evidence>
<feature type="compositionally biased region" description="Polar residues" evidence="5">
    <location>
        <begin position="154"/>
        <end position="171"/>
    </location>
</feature>
<evidence type="ECO:0000256" key="4">
    <source>
        <dbReference type="ARBA" id="ARBA00023008"/>
    </source>
</evidence>
<sequence>MIKKIGQQIIIGMLFALVFAFPTTIFAHTQLEMSSPKEGETVTTELKDVSLQFNTNIEKLSSFKIIHQSKQEVPLDQTTIEGNTMTRHIMDGTALENGTYTVEWRIVGKDGHPIEGKYDFTVDISAKEPVTETNAKAPEITDQEAVSEPKETPEVTSETASGNQANTESDINQTGKNNIWIYFVVGIVIILIIAGVGRGMTRRKK</sequence>
<keyword evidence="6" id="KW-1133">Transmembrane helix</keyword>
<keyword evidence="6" id="KW-0472">Membrane</keyword>
<dbReference type="Pfam" id="PF04234">
    <property type="entry name" value="CopC"/>
    <property type="match status" value="1"/>
</dbReference>
<evidence type="ECO:0000256" key="6">
    <source>
        <dbReference type="SAM" id="Phobius"/>
    </source>
</evidence>
<evidence type="ECO:0000256" key="3">
    <source>
        <dbReference type="ARBA" id="ARBA00022729"/>
    </source>
</evidence>
<dbReference type="SUPFAM" id="SSF81296">
    <property type="entry name" value="E set domains"/>
    <property type="match status" value="1"/>
</dbReference>
<feature type="transmembrane region" description="Helical" evidence="6">
    <location>
        <begin position="179"/>
        <end position="197"/>
    </location>
</feature>
<keyword evidence="2" id="KW-0479">Metal-binding</keyword>
<dbReference type="GO" id="GO:0006825">
    <property type="term" value="P:copper ion transport"/>
    <property type="evidence" value="ECO:0007669"/>
    <property type="project" value="InterPro"/>
</dbReference>
<keyword evidence="3" id="KW-0732">Signal</keyword>
<dbReference type="Proteomes" id="UP000076796">
    <property type="component" value="Unassembled WGS sequence"/>
</dbReference>
<keyword evidence="9" id="KW-1185">Reference proteome</keyword>
<dbReference type="EMBL" id="LWMH01000001">
    <property type="protein sequence ID" value="KZS44810.1"/>
    <property type="molecule type" value="Genomic_DNA"/>
</dbReference>
<accession>A0A163G9N1</accession>
<protein>
    <recommendedName>
        <fullName evidence="7">CopC domain-containing protein</fullName>
    </recommendedName>
</protein>
<dbReference type="GO" id="GO:0042597">
    <property type="term" value="C:periplasmic space"/>
    <property type="evidence" value="ECO:0007669"/>
    <property type="project" value="InterPro"/>
</dbReference>
<keyword evidence="6" id="KW-0812">Transmembrane</keyword>
<dbReference type="AlphaFoldDB" id="A0A163G9N1"/>
<comment type="subcellular location">
    <subcellularLocation>
        <location evidence="1">Cell envelope</location>
    </subcellularLocation>
</comment>
<dbReference type="InterPro" id="IPR007348">
    <property type="entry name" value="CopC_dom"/>
</dbReference>
<dbReference type="InterPro" id="IPR014756">
    <property type="entry name" value="Ig_E-set"/>
</dbReference>
<dbReference type="GO" id="GO:0046688">
    <property type="term" value="P:response to copper ion"/>
    <property type="evidence" value="ECO:0007669"/>
    <property type="project" value="InterPro"/>
</dbReference>
<dbReference type="Gene3D" id="2.60.40.1220">
    <property type="match status" value="1"/>
</dbReference>
<dbReference type="InterPro" id="IPR014755">
    <property type="entry name" value="Cu-Rt/internalin_Ig-like"/>
</dbReference>
<organism evidence="8 9">
    <name type="scientific">Paenibacillus glucanolyticus</name>
    <dbReference type="NCBI Taxonomy" id="59843"/>
    <lineage>
        <taxon>Bacteria</taxon>
        <taxon>Bacillati</taxon>
        <taxon>Bacillota</taxon>
        <taxon>Bacilli</taxon>
        <taxon>Bacillales</taxon>
        <taxon>Paenibacillaceae</taxon>
        <taxon>Paenibacillus</taxon>
    </lineage>
</organism>
<evidence type="ECO:0000256" key="2">
    <source>
        <dbReference type="ARBA" id="ARBA00022723"/>
    </source>
</evidence>